<keyword evidence="6 7" id="KW-0472">Membrane</keyword>
<proteinExistence type="inferred from homology"/>
<evidence type="ECO:0000256" key="6">
    <source>
        <dbReference type="ARBA" id="ARBA00023136"/>
    </source>
</evidence>
<feature type="transmembrane region" description="Helical" evidence="7">
    <location>
        <begin position="191"/>
        <end position="211"/>
    </location>
</feature>
<feature type="transmembrane region" description="Helical" evidence="7">
    <location>
        <begin position="165"/>
        <end position="185"/>
    </location>
</feature>
<feature type="transmembrane region" description="Helical" evidence="7">
    <location>
        <begin position="123"/>
        <end position="144"/>
    </location>
</feature>
<evidence type="ECO:0000256" key="2">
    <source>
        <dbReference type="ARBA" id="ARBA00008789"/>
    </source>
</evidence>
<accession>A0A7D9KY78</accession>
<feature type="transmembrane region" description="Helical" evidence="7">
    <location>
        <begin position="252"/>
        <end position="270"/>
    </location>
</feature>
<evidence type="ECO:0000256" key="4">
    <source>
        <dbReference type="ARBA" id="ARBA00022692"/>
    </source>
</evidence>
<keyword evidence="5 7" id="KW-1133">Transmembrane helix</keyword>
<name>A0A7D9KY78_PARCT</name>
<sequence length="311" mass="35489">MGKILQRLSLLVGLALYLFDYGSDIYVAVQYGENNEFWWFWMTIGFIGIPSIIVNITAIVQLVNYLTCIAAVLQLSIVGRYIEAFVSLEHKRIYLLAMLRYLETIMESAPQWCLQVYIMLRQWYFPSYTVVSSVFSLLSLAWSITTLEKERATHEDRGFETCETIFFLMGQLFTLISRLSAIVLFAYVFRYYVIIFLAIHWLLLVVIIFQIQRRGGESFEKSLLLSLLAAFPSLFHVSKTVIPTKNPKAEMIVGYIFIVLENIIMVTLSLTIEMPGVSHMDVLMPIAVSFLVAGSILSIICGICCTDLDDN</sequence>
<dbReference type="EMBL" id="CACRXK020011817">
    <property type="protein sequence ID" value="CAB4022125.1"/>
    <property type="molecule type" value="Genomic_DNA"/>
</dbReference>
<dbReference type="GO" id="GO:0005886">
    <property type="term" value="C:plasma membrane"/>
    <property type="evidence" value="ECO:0007669"/>
    <property type="project" value="UniProtKB-SubCell"/>
</dbReference>
<feature type="transmembrane region" description="Helical" evidence="7">
    <location>
        <begin position="38"/>
        <end position="56"/>
    </location>
</feature>
<dbReference type="InterPro" id="IPR018629">
    <property type="entry name" value="XK-rel"/>
</dbReference>
<evidence type="ECO:0000313" key="9">
    <source>
        <dbReference type="Proteomes" id="UP001152795"/>
    </source>
</evidence>
<evidence type="ECO:0000256" key="7">
    <source>
        <dbReference type="RuleBase" id="RU910716"/>
    </source>
</evidence>
<dbReference type="InterPro" id="IPR050895">
    <property type="entry name" value="XK-related_scramblase"/>
</dbReference>
<dbReference type="OrthoDB" id="6136301at2759"/>
<keyword evidence="3" id="KW-1003">Cell membrane</keyword>
<dbReference type="PANTHER" id="PTHR16024:SF28">
    <property type="entry name" value="XK-RELATED PROTEIN"/>
    <property type="match status" value="1"/>
</dbReference>
<dbReference type="AlphaFoldDB" id="A0A7D9KY78"/>
<keyword evidence="4 7" id="KW-0812">Transmembrane</keyword>
<evidence type="ECO:0000256" key="5">
    <source>
        <dbReference type="ARBA" id="ARBA00022989"/>
    </source>
</evidence>
<keyword evidence="9" id="KW-1185">Reference proteome</keyword>
<protein>
    <recommendedName>
        <fullName evidence="7">XK-related protein</fullName>
    </recommendedName>
</protein>
<comment type="subcellular location">
    <subcellularLocation>
        <location evidence="1">Cell membrane</location>
        <topology evidence="1">Multi-pass membrane protein</topology>
    </subcellularLocation>
    <subcellularLocation>
        <location evidence="7">Membrane</location>
        <topology evidence="7">Multi-pass membrane protein</topology>
    </subcellularLocation>
</comment>
<evidence type="ECO:0000256" key="1">
    <source>
        <dbReference type="ARBA" id="ARBA00004651"/>
    </source>
</evidence>
<dbReference type="Proteomes" id="UP001152795">
    <property type="component" value="Unassembled WGS sequence"/>
</dbReference>
<comment type="caution">
    <text evidence="8">The sequence shown here is derived from an EMBL/GenBank/DDBJ whole genome shotgun (WGS) entry which is preliminary data.</text>
</comment>
<dbReference type="Pfam" id="PF09815">
    <property type="entry name" value="XK-related"/>
    <property type="match status" value="1"/>
</dbReference>
<evidence type="ECO:0000256" key="3">
    <source>
        <dbReference type="ARBA" id="ARBA00022475"/>
    </source>
</evidence>
<feature type="transmembrane region" description="Helical" evidence="7">
    <location>
        <begin position="223"/>
        <end position="240"/>
    </location>
</feature>
<organism evidence="8 9">
    <name type="scientific">Paramuricea clavata</name>
    <name type="common">Red gorgonian</name>
    <name type="synonym">Violescent sea-whip</name>
    <dbReference type="NCBI Taxonomy" id="317549"/>
    <lineage>
        <taxon>Eukaryota</taxon>
        <taxon>Metazoa</taxon>
        <taxon>Cnidaria</taxon>
        <taxon>Anthozoa</taxon>
        <taxon>Octocorallia</taxon>
        <taxon>Malacalcyonacea</taxon>
        <taxon>Plexauridae</taxon>
        <taxon>Paramuricea</taxon>
    </lineage>
</organism>
<dbReference type="PANTHER" id="PTHR16024">
    <property type="entry name" value="XK-RELATED PROTEIN"/>
    <property type="match status" value="1"/>
</dbReference>
<comment type="similarity">
    <text evidence="2 7">Belongs to the XK family.</text>
</comment>
<gene>
    <name evidence="8" type="ORF">PACLA_8A042488</name>
</gene>
<reference evidence="8" key="1">
    <citation type="submission" date="2020-04" db="EMBL/GenBank/DDBJ databases">
        <authorList>
            <person name="Alioto T."/>
            <person name="Alioto T."/>
            <person name="Gomez Garrido J."/>
        </authorList>
    </citation>
    <scope>NUCLEOTIDE SEQUENCE</scope>
    <source>
        <strain evidence="8">A484AB</strain>
    </source>
</reference>
<feature type="transmembrane region" description="Helical" evidence="7">
    <location>
        <begin position="282"/>
        <end position="300"/>
    </location>
</feature>
<evidence type="ECO:0000313" key="8">
    <source>
        <dbReference type="EMBL" id="CAB4022125.1"/>
    </source>
</evidence>